<keyword evidence="4" id="KW-1185">Reference proteome</keyword>
<feature type="compositionally biased region" description="Polar residues" evidence="1">
    <location>
        <begin position="631"/>
        <end position="641"/>
    </location>
</feature>
<feature type="compositionally biased region" description="Polar residues" evidence="1">
    <location>
        <begin position="540"/>
        <end position="552"/>
    </location>
</feature>
<dbReference type="OMA" id="NMFWDPL"/>
<name>A0A0N0P8U4_LEPSE</name>
<feature type="transmembrane region" description="Helical" evidence="2">
    <location>
        <begin position="340"/>
        <end position="364"/>
    </location>
</feature>
<comment type="caution">
    <text evidence="3">The sequence shown here is derived from an EMBL/GenBank/DDBJ whole genome shotgun (WGS) entry which is preliminary data.</text>
</comment>
<dbReference type="AlphaFoldDB" id="A0A0N0P8U4"/>
<feature type="transmembrane region" description="Helical" evidence="2">
    <location>
        <begin position="370"/>
        <end position="393"/>
    </location>
</feature>
<feature type="transmembrane region" description="Helical" evidence="2">
    <location>
        <begin position="251"/>
        <end position="273"/>
    </location>
</feature>
<protein>
    <recommendedName>
        <fullName evidence="5">Transmembrane protein</fullName>
    </recommendedName>
</protein>
<reference evidence="3 4" key="1">
    <citation type="journal article" date="2015" name="PLoS Pathog.">
        <title>Leptomonas seymouri: Adaptations to the Dixenous Life Cycle Analyzed by Genome Sequencing, Transcriptome Profiling and Co-infection with Leishmania donovani.</title>
        <authorList>
            <person name="Kraeva N."/>
            <person name="Butenko A."/>
            <person name="Hlavacova J."/>
            <person name="Kostygov A."/>
            <person name="Myskova J."/>
            <person name="Grybchuk D."/>
            <person name="Lestinova T."/>
            <person name="Votypka J."/>
            <person name="Volf P."/>
            <person name="Opperdoes F."/>
            <person name="Flegontov P."/>
            <person name="Lukes J."/>
            <person name="Yurchenko V."/>
        </authorList>
    </citation>
    <scope>NUCLEOTIDE SEQUENCE [LARGE SCALE GENOMIC DNA]</scope>
    <source>
        <strain evidence="3 4">ATCC 30220</strain>
    </source>
</reference>
<gene>
    <name evidence="3" type="ORF">ABL78_0999</name>
</gene>
<evidence type="ECO:0000256" key="1">
    <source>
        <dbReference type="SAM" id="MobiDB-lite"/>
    </source>
</evidence>
<feature type="compositionally biased region" description="Acidic residues" evidence="1">
    <location>
        <begin position="783"/>
        <end position="797"/>
    </location>
</feature>
<dbReference type="VEuPathDB" id="TriTrypDB:Lsey_0014_0500"/>
<dbReference type="Proteomes" id="UP000038009">
    <property type="component" value="Unassembled WGS sequence"/>
</dbReference>
<dbReference type="EMBL" id="LJSK01000014">
    <property type="protein sequence ID" value="KPI89927.1"/>
    <property type="molecule type" value="Genomic_DNA"/>
</dbReference>
<feature type="region of interest" description="Disordered" evidence="1">
    <location>
        <begin position="89"/>
        <end position="112"/>
    </location>
</feature>
<feature type="transmembrane region" description="Helical" evidence="2">
    <location>
        <begin position="424"/>
        <end position="446"/>
    </location>
</feature>
<feature type="compositionally biased region" description="Acidic residues" evidence="1">
    <location>
        <begin position="810"/>
        <end position="820"/>
    </location>
</feature>
<keyword evidence="2" id="KW-0812">Transmembrane</keyword>
<feature type="region of interest" description="Disordered" evidence="1">
    <location>
        <begin position="779"/>
        <end position="820"/>
    </location>
</feature>
<feature type="compositionally biased region" description="Polar residues" evidence="1">
    <location>
        <begin position="591"/>
        <end position="606"/>
    </location>
</feature>
<feature type="region of interest" description="Disordered" evidence="1">
    <location>
        <begin position="528"/>
        <end position="671"/>
    </location>
</feature>
<evidence type="ECO:0000313" key="4">
    <source>
        <dbReference type="Proteomes" id="UP000038009"/>
    </source>
</evidence>
<evidence type="ECO:0008006" key="5">
    <source>
        <dbReference type="Google" id="ProtNLM"/>
    </source>
</evidence>
<feature type="compositionally biased region" description="Basic residues" evidence="1">
    <location>
        <begin position="643"/>
        <end position="658"/>
    </location>
</feature>
<sequence length="820" mass="89692">MSDYNRGSEHATCMTSVTESRSSVTLASPAVSIAATVAASSDCIKHDSFSNAEPTAGPTNSSYHQLYNKGCPEGGGADVAHPRRWLATRSSPRQRESFTPHPLSLSGGGTHSSAYQSSSTSYFCVDGSTAAAAVDCEGTNHSDNRMEQDVFASLQPAQSCMHEGSAASASVPLPEVLRCSTSADASDVQLTALEVQEPNDPSWGMPCAVVLRHRMGFSTVVLTAHQRRTYSRNDLENFVLYKEQKYNAVNVLWRLCMLLLFILTIGVFCLAFSTSTAEWVALKRTDDYLFLGLFVACHSRGLSVCSSRVSSRLEWTVTDAVTGSTLCTASADFVRRYIGAIWAMAILQLLCELIALMLTVWIAARPTRSGALAVLFFDLLLGTASGIVAVVLFQHYSSCLRRTCEGDHLSGPLCSVSWRYGYRLYLSALAVHGVLLLLALCINSYIQNIRVTARNQLRAERRRSSRRHTEAEEYMMRVMDGTVGEAGCQGNCDGVGRQRDDDAAFDQHILDEAHRRLMTHCEARDGAEGVEPVDGVSTVPKDQQQLAHSSLHVSFADAPGARGMPRASSRGRRNTGGGGAAAAPQRPSSLRGEQSTPYRSGSNITSGRGDAEAAAMTSSLAEGPTADSGLHSESSLNTSFTPQRRHRDQRPRRRRGSPPHRSDAHSGPPHRHVLLSASCAAKRPSAETAAYTHSRKRSRFFARFFQREYDANYLTAAELGVPIAGATDWVYDDHSDMYYSFERNMFWDPLTHEYYNCVLKTWQESPDQVVEVRDALDYVMPESESEEERGGVEDEQAGQETSEGYHSDLDGDVDTNDGTL</sequence>
<accession>A0A0N0P8U4</accession>
<proteinExistence type="predicted"/>
<keyword evidence="2" id="KW-1133">Transmembrane helix</keyword>
<evidence type="ECO:0000313" key="3">
    <source>
        <dbReference type="EMBL" id="KPI89927.1"/>
    </source>
</evidence>
<keyword evidence="2" id="KW-0472">Membrane</keyword>
<organism evidence="3 4">
    <name type="scientific">Leptomonas seymouri</name>
    <dbReference type="NCBI Taxonomy" id="5684"/>
    <lineage>
        <taxon>Eukaryota</taxon>
        <taxon>Discoba</taxon>
        <taxon>Euglenozoa</taxon>
        <taxon>Kinetoplastea</taxon>
        <taxon>Metakinetoplastina</taxon>
        <taxon>Trypanosomatida</taxon>
        <taxon>Trypanosomatidae</taxon>
        <taxon>Leishmaniinae</taxon>
        <taxon>Leptomonas</taxon>
    </lineage>
</organism>
<evidence type="ECO:0000256" key="2">
    <source>
        <dbReference type="SAM" id="Phobius"/>
    </source>
</evidence>
<dbReference type="OrthoDB" id="273814at2759"/>